<evidence type="ECO:0000313" key="1">
    <source>
        <dbReference type="EMBL" id="KAH8018513.1"/>
    </source>
</evidence>
<sequence length="177" mass="20522">MFKDVPLLRRTRFSPSAAARLSYQRNLDEKECDSERAQKKYEFCAGDFMRMLQLMEIGTDNERICQIREKYRECLETASRETNCDFKSHALSRLHTLTTLLGRDYGIICELSGEAGSRERGDRRLRHQSCHEKGFLKAIEKCDRVFEDDAVLLKENVLGMAPVRSSFLLRAKSMICL</sequence>
<keyword evidence="2" id="KW-1185">Reference proteome</keyword>
<dbReference type="EMBL" id="JABSTU010000010">
    <property type="protein sequence ID" value="KAH8018513.1"/>
    <property type="molecule type" value="Genomic_DNA"/>
</dbReference>
<dbReference type="AlphaFoldDB" id="A0A9J6D996"/>
<protein>
    <submittedName>
        <fullName evidence="1">Uncharacterized protein</fullName>
    </submittedName>
</protein>
<proteinExistence type="predicted"/>
<organism evidence="1 2">
    <name type="scientific">Rhipicephalus microplus</name>
    <name type="common">Cattle tick</name>
    <name type="synonym">Boophilus microplus</name>
    <dbReference type="NCBI Taxonomy" id="6941"/>
    <lineage>
        <taxon>Eukaryota</taxon>
        <taxon>Metazoa</taxon>
        <taxon>Ecdysozoa</taxon>
        <taxon>Arthropoda</taxon>
        <taxon>Chelicerata</taxon>
        <taxon>Arachnida</taxon>
        <taxon>Acari</taxon>
        <taxon>Parasitiformes</taxon>
        <taxon>Ixodida</taxon>
        <taxon>Ixodoidea</taxon>
        <taxon>Ixodidae</taxon>
        <taxon>Rhipicephalinae</taxon>
        <taxon>Rhipicephalus</taxon>
        <taxon>Boophilus</taxon>
    </lineage>
</organism>
<reference evidence="1" key="2">
    <citation type="submission" date="2021-09" db="EMBL/GenBank/DDBJ databases">
        <authorList>
            <person name="Jia N."/>
            <person name="Wang J."/>
            <person name="Shi W."/>
            <person name="Du L."/>
            <person name="Sun Y."/>
            <person name="Zhan W."/>
            <person name="Jiang J."/>
            <person name="Wang Q."/>
            <person name="Zhang B."/>
            <person name="Ji P."/>
            <person name="Sakyi L.B."/>
            <person name="Cui X."/>
            <person name="Yuan T."/>
            <person name="Jiang B."/>
            <person name="Yang W."/>
            <person name="Lam T.T.-Y."/>
            <person name="Chang Q."/>
            <person name="Ding S."/>
            <person name="Wang X."/>
            <person name="Zhu J."/>
            <person name="Ruan X."/>
            <person name="Zhao L."/>
            <person name="Wei J."/>
            <person name="Que T."/>
            <person name="Du C."/>
            <person name="Cheng J."/>
            <person name="Dai P."/>
            <person name="Han X."/>
            <person name="Huang E."/>
            <person name="Gao Y."/>
            <person name="Liu J."/>
            <person name="Shao H."/>
            <person name="Ye R."/>
            <person name="Li L."/>
            <person name="Wei W."/>
            <person name="Wang X."/>
            <person name="Wang C."/>
            <person name="Huo Q."/>
            <person name="Li W."/>
            <person name="Guo W."/>
            <person name="Chen H."/>
            <person name="Chen S."/>
            <person name="Zhou L."/>
            <person name="Zhou L."/>
            <person name="Ni X."/>
            <person name="Tian J."/>
            <person name="Zhou Y."/>
            <person name="Sheng Y."/>
            <person name="Liu T."/>
            <person name="Pan Y."/>
            <person name="Xia L."/>
            <person name="Li J."/>
            <person name="Zhao F."/>
            <person name="Cao W."/>
        </authorList>
    </citation>
    <scope>NUCLEOTIDE SEQUENCE</scope>
    <source>
        <strain evidence="1">Rmic-2018</strain>
        <tissue evidence="1">Larvae</tissue>
    </source>
</reference>
<reference evidence="1" key="1">
    <citation type="journal article" date="2020" name="Cell">
        <title>Large-Scale Comparative Analyses of Tick Genomes Elucidate Their Genetic Diversity and Vector Capacities.</title>
        <authorList>
            <consortium name="Tick Genome and Microbiome Consortium (TIGMIC)"/>
            <person name="Jia N."/>
            <person name="Wang J."/>
            <person name="Shi W."/>
            <person name="Du L."/>
            <person name="Sun Y."/>
            <person name="Zhan W."/>
            <person name="Jiang J.F."/>
            <person name="Wang Q."/>
            <person name="Zhang B."/>
            <person name="Ji P."/>
            <person name="Bell-Sakyi L."/>
            <person name="Cui X.M."/>
            <person name="Yuan T.T."/>
            <person name="Jiang B.G."/>
            <person name="Yang W.F."/>
            <person name="Lam T.T."/>
            <person name="Chang Q.C."/>
            <person name="Ding S.J."/>
            <person name="Wang X.J."/>
            <person name="Zhu J.G."/>
            <person name="Ruan X.D."/>
            <person name="Zhao L."/>
            <person name="Wei J.T."/>
            <person name="Ye R.Z."/>
            <person name="Que T.C."/>
            <person name="Du C.H."/>
            <person name="Zhou Y.H."/>
            <person name="Cheng J.X."/>
            <person name="Dai P.F."/>
            <person name="Guo W.B."/>
            <person name="Han X.H."/>
            <person name="Huang E.J."/>
            <person name="Li L.F."/>
            <person name="Wei W."/>
            <person name="Gao Y.C."/>
            <person name="Liu J.Z."/>
            <person name="Shao H.Z."/>
            <person name="Wang X."/>
            <person name="Wang C.C."/>
            <person name="Yang T.C."/>
            <person name="Huo Q.B."/>
            <person name="Li W."/>
            <person name="Chen H.Y."/>
            <person name="Chen S.E."/>
            <person name="Zhou L.G."/>
            <person name="Ni X.B."/>
            <person name="Tian J.H."/>
            <person name="Sheng Y."/>
            <person name="Liu T."/>
            <person name="Pan Y.S."/>
            <person name="Xia L.Y."/>
            <person name="Li J."/>
            <person name="Zhao F."/>
            <person name="Cao W.C."/>
        </authorList>
    </citation>
    <scope>NUCLEOTIDE SEQUENCE</scope>
    <source>
        <strain evidence="1">Rmic-2018</strain>
    </source>
</reference>
<gene>
    <name evidence="1" type="ORF">HPB51_008212</name>
</gene>
<name>A0A9J6D996_RHIMP</name>
<dbReference type="Proteomes" id="UP000821866">
    <property type="component" value="Chromosome 8"/>
</dbReference>
<comment type="caution">
    <text evidence="1">The sequence shown here is derived from an EMBL/GenBank/DDBJ whole genome shotgun (WGS) entry which is preliminary data.</text>
</comment>
<evidence type="ECO:0000313" key="2">
    <source>
        <dbReference type="Proteomes" id="UP000821866"/>
    </source>
</evidence>
<accession>A0A9J6D996</accession>